<keyword evidence="1" id="KW-0732">Signal</keyword>
<feature type="chain" id="PRO_5026785157" description="Pyrrolo-quinoline quinone repeat domain-containing protein" evidence="1">
    <location>
        <begin position="33"/>
        <end position="416"/>
    </location>
</feature>
<dbReference type="SUPFAM" id="SSF50998">
    <property type="entry name" value="Quinoprotein alcohol dehydrogenase-like"/>
    <property type="match status" value="1"/>
</dbReference>
<dbReference type="SMART" id="SM00564">
    <property type="entry name" value="PQQ"/>
    <property type="match status" value="4"/>
</dbReference>
<dbReference type="Pfam" id="PF13360">
    <property type="entry name" value="PQQ_2"/>
    <property type="match status" value="1"/>
</dbReference>
<dbReference type="InterPro" id="IPR018391">
    <property type="entry name" value="PQQ_b-propeller_rpt"/>
</dbReference>
<dbReference type="EMBL" id="LR593886">
    <property type="protein sequence ID" value="VTR91884.1"/>
    <property type="molecule type" value="Genomic_DNA"/>
</dbReference>
<dbReference type="InterPro" id="IPR011047">
    <property type="entry name" value="Quinoprotein_ADH-like_sf"/>
</dbReference>
<dbReference type="InterPro" id="IPR015943">
    <property type="entry name" value="WD40/YVTN_repeat-like_dom_sf"/>
</dbReference>
<evidence type="ECO:0000313" key="3">
    <source>
        <dbReference type="EMBL" id="VTR91884.1"/>
    </source>
</evidence>
<accession>A0A6P2CW02</accession>
<dbReference type="Proteomes" id="UP000464178">
    <property type="component" value="Chromosome"/>
</dbReference>
<dbReference type="AlphaFoldDB" id="A0A6P2CW02"/>
<gene>
    <name evidence="3" type="ORF">SOIL9_58300</name>
</gene>
<dbReference type="PANTHER" id="PTHR34512">
    <property type="entry name" value="CELL SURFACE PROTEIN"/>
    <property type="match status" value="1"/>
</dbReference>
<evidence type="ECO:0000259" key="2">
    <source>
        <dbReference type="Pfam" id="PF13360"/>
    </source>
</evidence>
<protein>
    <recommendedName>
        <fullName evidence="2">Pyrrolo-quinoline quinone repeat domain-containing protein</fullName>
    </recommendedName>
</protein>
<dbReference type="RefSeq" id="WP_162666823.1">
    <property type="nucleotide sequence ID" value="NZ_LR593886.1"/>
</dbReference>
<feature type="domain" description="Pyrrolo-quinoline quinone repeat" evidence="2">
    <location>
        <begin position="92"/>
        <end position="340"/>
    </location>
</feature>
<reference evidence="3 4" key="1">
    <citation type="submission" date="2019-05" db="EMBL/GenBank/DDBJ databases">
        <authorList>
            <consortium name="Science for Life Laboratories"/>
        </authorList>
    </citation>
    <scope>NUCLEOTIDE SEQUENCE [LARGE SCALE GENOMIC DNA]</scope>
    <source>
        <strain evidence="3">Soil9</strain>
    </source>
</reference>
<organism evidence="3 4">
    <name type="scientific">Gemmata massiliana</name>
    <dbReference type="NCBI Taxonomy" id="1210884"/>
    <lineage>
        <taxon>Bacteria</taxon>
        <taxon>Pseudomonadati</taxon>
        <taxon>Planctomycetota</taxon>
        <taxon>Planctomycetia</taxon>
        <taxon>Gemmatales</taxon>
        <taxon>Gemmataceae</taxon>
        <taxon>Gemmata</taxon>
    </lineage>
</organism>
<keyword evidence="4" id="KW-1185">Reference proteome</keyword>
<dbReference type="Gene3D" id="2.130.10.10">
    <property type="entry name" value="YVTN repeat-like/Quinoprotein amine dehydrogenase"/>
    <property type="match status" value="1"/>
</dbReference>
<feature type="signal peptide" evidence="1">
    <location>
        <begin position="1"/>
        <end position="32"/>
    </location>
</feature>
<dbReference type="KEGG" id="gms:SOIL9_58300"/>
<dbReference type="InterPro" id="IPR002372">
    <property type="entry name" value="PQQ_rpt_dom"/>
</dbReference>
<proteinExistence type="predicted"/>
<evidence type="ECO:0000313" key="4">
    <source>
        <dbReference type="Proteomes" id="UP000464178"/>
    </source>
</evidence>
<name>A0A6P2CW02_9BACT</name>
<sequence length="416" mass="44104">MPHTPSRSANRRFVLTSACAVGALFASLATLGAGDWPQWRGPNRDGRATDFKAPQTWPKELTQKWKVTVGDGVATPALVGDKLFVFTRENNSEVTRCLGAASGKEAWADKYEVAFKPTADAGFPGPRCSPAVAGGKVVTLGVNGTLSCLDAESGKKLWRVETKGMPRFHTSSSPVIVDKIVIAQFGGESSGGIAAYELESGNEKWKWTGDGTAYASPVLMTVDGTQTVIAETAANVVGLDAAEGKLLWKSAYPVTGGRGYNSSTPIVEGQTVIFSGSNRGTRALKIEKKGDEYTAKEVWNNKEQSALYNTPVLKSGSVFGLTSADALFCVSAETGKVAWTEPLAGGRGYGNVVDAGTVLLALPPNGQLTVFEPSDKEFKKIANYKVGAGKTYAYPIATGNRIFVKDADSVILWTVE</sequence>
<evidence type="ECO:0000256" key="1">
    <source>
        <dbReference type="SAM" id="SignalP"/>
    </source>
</evidence>
<dbReference type="PANTHER" id="PTHR34512:SF30">
    <property type="entry name" value="OUTER MEMBRANE PROTEIN ASSEMBLY FACTOR BAMB"/>
    <property type="match status" value="1"/>
</dbReference>